<proteinExistence type="inferred from homology"/>
<evidence type="ECO:0000313" key="8">
    <source>
        <dbReference type="EMBL" id="PCG63884.1"/>
    </source>
</evidence>
<evidence type="ECO:0000256" key="4">
    <source>
        <dbReference type="SAM" id="Coils"/>
    </source>
</evidence>
<feature type="region of interest" description="Disordered" evidence="5">
    <location>
        <begin position="95"/>
        <end position="152"/>
    </location>
</feature>
<keyword evidence="4" id="KW-0175">Coiled coil</keyword>
<dbReference type="InterPro" id="IPR012677">
    <property type="entry name" value="Nucleotide-bd_a/b_plait_sf"/>
</dbReference>
<dbReference type="InterPro" id="IPR005062">
    <property type="entry name" value="SAC3/GANP/THP3_conserved"/>
</dbReference>
<comment type="caution">
    <text evidence="8">The sequence shown here is derived from an EMBL/GenBank/DDBJ whole genome shotgun (WGS) entry which is preliminary data.</text>
</comment>
<dbReference type="InterPro" id="IPR035979">
    <property type="entry name" value="RBD_domain_sf"/>
</dbReference>
<evidence type="ECO:0000259" key="6">
    <source>
        <dbReference type="PROSITE" id="PS50102"/>
    </source>
</evidence>
<organism evidence="8">
    <name type="scientific">Heliothis virescens</name>
    <name type="common">Tobacco budworm moth</name>
    <dbReference type="NCBI Taxonomy" id="7102"/>
    <lineage>
        <taxon>Eukaryota</taxon>
        <taxon>Metazoa</taxon>
        <taxon>Ecdysozoa</taxon>
        <taxon>Arthropoda</taxon>
        <taxon>Hexapoda</taxon>
        <taxon>Insecta</taxon>
        <taxon>Pterygota</taxon>
        <taxon>Neoptera</taxon>
        <taxon>Endopterygota</taxon>
        <taxon>Lepidoptera</taxon>
        <taxon>Glossata</taxon>
        <taxon>Ditrysia</taxon>
        <taxon>Noctuoidea</taxon>
        <taxon>Noctuidae</taxon>
        <taxon>Heliothinae</taxon>
        <taxon>Heliothis</taxon>
    </lineage>
</organism>
<feature type="compositionally biased region" description="Polar residues" evidence="5">
    <location>
        <begin position="964"/>
        <end position="979"/>
    </location>
</feature>
<dbReference type="Gene3D" id="1.25.40.990">
    <property type="match status" value="1"/>
</dbReference>
<dbReference type="InterPro" id="IPR000717">
    <property type="entry name" value="PCI_dom"/>
</dbReference>
<dbReference type="GO" id="GO:0006406">
    <property type="term" value="P:mRNA export from nucleus"/>
    <property type="evidence" value="ECO:0007669"/>
    <property type="project" value="TreeGrafter"/>
</dbReference>
<dbReference type="GO" id="GO:0005737">
    <property type="term" value="C:cytoplasm"/>
    <property type="evidence" value="ECO:0007669"/>
    <property type="project" value="TreeGrafter"/>
</dbReference>
<evidence type="ECO:0000256" key="1">
    <source>
        <dbReference type="ARBA" id="ARBA00022884"/>
    </source>
</evidence>
<dbReference type="Pfam" id="PF00076">
    <property type="entry name" value="RRM_1"/>
    <property type="match status" value="1"/>
</dbReference>
<evidence type="ECO:0000256" key="3">
    <source>
        <dbReference type="PROSITE-ProRule" id="PRU00176"/>
    </source>
</evidence>
<dbReference type="SUPFAM" id="SSF54928">
    <property type="entry name" value="RNA-binding domain, RBD"/>
    <property type="match status" value="1"/>
</dbReference>
<dbReference type="InterPro" id="IPR000504">
    <property type="entry name" value="RRM_dom"/>
</dbReference>
<feature type="domain" description="PCI" evidence="7">
    <location>
        <begin position="357"/>
        <end position="538"/>
    </location>
</feature>
<evidence type="ECO:0000259" key="7">
    <source>
        <dbReference type="PROSITE" id="PS50250"/>
    </source>
</evidence>
<accession>A0A2A4IX88</accession>
<dbReference type="EMBL" id="NWSH01005868">
    <property type="protein sequence ID" value="PCG63884.1"/>
    <property type="molecule type" value="Genomic_DNA"/>
</dbReference>
<dbReference type="PANTHER" id="PTHR12436">
    <property type="entry name" value="80 KDA MCM3-ASSOCIATED PROTEIN"/>
    <property type="match status" value="1"/>
</dbReference>
<dbReference type="Gene3D" id="3.30.70.330">
    <property type="match status" value="1"/>
</dbReference>
<dbReference type="PROSITE" id="PS50250">
    <property type="entry name" value="PCI"/>
    <property type="match status" value="1"/>
</dbReference>
<feature type="region of interest" description="Disordered" evidence="5">
    <location>
        <begin position="1021"/>
        <end position="1041"/>
    </location>
</feature>
<feature type="coiled-coil region" evidence="4">
    <location>
        <begin position="1711"/>
        <end position="1738"/>
    </location>
</feature>
<dbReference type="GO" id="GO:0003723">
    <property type="term" value="F:RNA binding"/>
    <property type="evidence" value="ECO:0007669"/>
    <property type="project" value="UniProtKB-UniRule"/>
</dbReference>
<protein>
    <recommendedName>
        <fullName evidence="9">PCI domain-containing protein</fullName>
    </recommendedName>
</protein>
<feature type="region of interest" description="Disordered" evidence="5">
    <location>
        <begin position="964"/>
        <end position="989"/>
    </location>
</feature>
<name>A0A2A4IX88_HELVI</name>
<feature type="compositionally biased region" description="Acidic residues" evidence="5">
    <location>
        <begin position="107"/>
        <end position="120"/>
    </location>
</feature>
<feature type="domain" description="RRM" evidence="6">
    <location>
        <begin position="24"/>
        <end position="102"/>
    </location>
</feature>
<evidence type="ECO:0000256" key="2">
    <source>
        <dbReference type="ARBA" id="ARBA00038443"/>
    </source>
</evidence>
<dbReference type="InterPro" id="IPR045107">
    <property type="entry name" value="SAC3/GANP/THP3"/>
</dbReference>
<gene>
    <name evidence="8" type="ORF">B5V51_11591</name>
</gene>
<sequence>MQSATSPRKKLKSPLQDAIINPKTSVTCSNVPDSLFDAAAAKKHFSKFGRVQKIRLFPKRHICIIEYDQPSSAERAVLNAGAYDGFMFDVTRRQARVRRRSSRKDDDPDWVPDSDVEEELSAMGGAPTYRVTRQKSMDVEPEPKTPPSKLRIPARPLKQTPLKKKLPVREKKLVVAQPADIEAPVIVTTQTTLSTQEAATELNQLRTKVSLTPDEQWRILDARDRILRAWGGAGSRIKVMTLETVVESDGELEAWRAVKQYSRSSADQEIPMCFELRPAPVLMRTCAYLLHEIADTKRQVSLADWFHFMWDRFRGIRKDITQQALCCAESICLVEMCARFHAHCAARLADLEHTQFDQKLNTDNLTKCLQTLKHMYADVGPEQKPREAEFRGYVALLNLGDANFWWEIKQLPIEIQKSAPIIFAIKVFNAIDNNNYVRFFRLVKEEATYLQACILLRYFNDVRARALARIVKAYAPRGGSRYPAEEMMNSLAFETIENLKSFINHYGLRLARTEDCDGEITIILDRNQFIEDSDPYPTSRSINLIESKRKLTVGEIIAGGQLPSAEYSRHILYTSFNPDGRLKESALTASDQGYNTLNDSNKDIQTLKAEIQRQKGKTHVMEVRAQGPETKPHVFIKPDIVSTSPKQQQKFSAPGKTHVMEVRAQGPETKPHVFIKPDIVSTSPKQQQKFSAPVNAIFMKPPPAFNEAKQFQFKPAIPVASTDIIKNSPEKIEDTKSIFSFSKPQETVAPNLFTRKIENTNVPVTKNIFGNLNNDKDQNSEPLFKSTKPEDNIFKKPEPQSVFGQPVQTKLSKNLFTGTMPKNLFSAKEEKVTEPQPLFNSKNIFASSKTDIFSKPDKPTAFEKGANIFAKSVPPSGTEDKLPTNIFGGFGKQTESKNLFTKPGNAEDQSKPSIFANGEASTSKLSPGSLFKSAIIPPPNGTDSKNYSIFQSKNKAQTVADNILNSIPPTDTPSIYEFNQNEDEEQKQAELQRLNAERIRKEEERLLQEKIRKEEEMRRIEMQRQEEERRKEEARKKQEEARKRQEELRLQEEKRKKEEQRKQEELKRKLEEEKKAELRRKAEEEQKFKERVEKESAELVEELITEVNDPIVNSILHEELDKFNSLMHFANTVTDEIVTNLSKEISESELKAEIFLTQRIMKKWFYVWRKQYKRNIKRRDLLEDTPVWLTRKTPIEEASYLRRFVENAALKNMNAIHKGYKFTGELRQLPTPEPYNIMEIIRSPLLKRMKQISYPYDKCFFWKVTLVSPGGMKWLHKKINIEKWLLDVFSDKKQHEVSDTLIHVGKHSWNHLMDFAISVSLISKDKEMNGNEAIEGANALLFYATENDNDLLETIESTLKHKYPYQVVPVAVIIPKMEVVQHRVEVVLSNLAQRNIIAAYKIFIIDSQNVHESLNVSSKSAMKWLAKKFPQTPPLEIDYLKSICQRYLGNEIWCRLRIEKDNRMNVVIRDLYKLINCYNMAVDNLTKAITNEDLFNYPSFPLEFQQYLDSTSPYPKPHEFIPSSAKTADNVAAIKRIMNQLKLPNPSSEFNPVNAISMQEQMSSYCNQIGWFENPEEVLCRVVAVLPNELADITMPREDFNRCFAQYNLLDFMNIIVYEKISRLKNFENRFAVYEKSCMEDYRSALWLYEVNVVTEMKHKALEYEDDIDFYIEAKRRKIEMDSLEYLMLEDKDRTLVDETIKDTDESISKYSNCAEAVKQLEKKIEEGKQKSLEFENLLRAALGDI</sequence>
<dbReference type="PANTHER" id="PTHR12436:SF3">
    <property type="entry name" value="GERMINAL-CENTER ASSOCIATED NUCLEAR PROTEIN"/>
    <property type="match status" value="1"/>
</dbReference>
<evidence type="ECO:0000256" key="5">
    <source>
        <dbReference type="SAM" id="MobiDB-lite"/>
    </source>
</evidence>
<dbReference type="GO" id="GO:0070390">
    <property type="term" value="C:transcription export complex 2"/>
    <property type="evidence" value="ECO:0007669"/>
    <property type="project" value="TreeGrafter"/>
</dbReference>
<comment type="similarity">
    <text evidence="2">Belongs to the SAC3 family.</text>
</comment>
<reference evidence="8" key="1">
    <citation type="submission" date="2017-09" db="EMBL/GenBank/DDBJ databases">
        <title>Contemporary evolution of a Lepidopteran species, Heliothis virescens, in response to modern agricultural practices.</title>
        <authorList>
            <person name="Fritz M.L."/>
            <person name="Deyonke A.M."/>
            <person name="Papanicolaou A."/>
            <person name="Micinski S."/>
            <person name="Westbrook J."/>
            <person name="Gould F."/>
        </authorList>
    </citation>
    <scope>NUCLEOTIDE SEQUENCE [LARGE SCALE GENOMIC DNA]</scope>
    <source>
        <strain evidence="8">HvINT-</strain>
        <tissue evidence="8">Whole body</tissue>
    </source>
</reference>
<dbReference type="PROSITE" id="PS50102">
    <property type="entry name" value="RRM"/>
    <property type="match status" value="1"/>
</dbReference>
<keyword evidence="1 3" id="KW-0694">RNA-binding</keyword>
<dbReference type="Pfam" id="PF03399">
    <property type="entry name" value="SAC3_GANP"/>
    <property type="match status" value="1"/>
</dbReference>
<dbReference type="STRING" id="7102.A0A2A4IX88"/>
<evidence type="ECO:0008006" key="9">
    <source>
        <dbReference type="Google" id="ProtNLM"/>
    </source>
</evidence>